<accession>A0AAJ0A6H4</accession>
<evidence type="ECO:0000313" key="1">
    <source>
        <dbReference type="EMBL" id="KAK1655961.1"/>
    </source>
</evidence>
<protein>
    <submittedName>
        <fullName evidence="1">Uncharacterized protein</fullName>
    </submittedName>
</protein>
<organism evidence="1 2">
    <name type="scientific">Colletotrichum phormii</name>
    <dbReference type="NCBI Taxonomy" id="359342"/>
    <lineage>
        <taxon>Eukaryota</taxon>
        <taxon>Fungi</taxon>
        <taxon>Dikarya</taxon>
        <taxon>Ascomycota</taxon>
        <taxon>Pezizomycotina</taxon>
        <taxon>Sordariomycetes</taxon>
        <taxon>Hypocreomycetidae</taxon>
        <taxon>Glomerellales</taxon>
        <taxon>Glomerellaceae</taxon>
        <taxon>Colletotrichum</taxon>
        <taxon>Colletotrichum acutatum species complex</taxon>
    </lineage>
</organism>
<dbReference type="AlphaFoldDB" id="A0AAJ0A6H4"/>
<dbReference type="EMBL" id="JAHMHQ010000001">
    <property type="protein sequence ID" value="KAK1655961.1"/>
    <property type="molecule type" value="Genomic_DNA"/>
</dbReference>
<comment type="caution">
    <text evidence="1">The sequence shown here is derived from an EMBL/GenBank/DDBJ whole genome shotgun (WGS) entry which is preliminary data.</text>
</comment>
<dbReference type="RefSeq" id="XP_060452005.1">
    <property type="nucleotide sequence ID" value="XM_060581756.1"/>
</dbReference>
<gene>
    <name evidence="1" type="ORF">BDP81DRAFT_13226</name>
</gene>
<reference evidence="1" key="1">
    <citation type="submission" date="2021-06" db="EMBL/GenBank/DDBJ databases">
        <title>Comparative genomics, transcriptomics and evolutionary studies reveal genomic signatures of adaptation to plant cell wall in hemibiotrophic fungi.</title>
        <authorList>
            <consortium name="DOE Joint Genome Institute"/>
            <person name="Baroncelli R."/>
            <person name="Diaz J.F."/>
            <person name="Benocci T."/>
            <person name="Peng M."/>
            <person name="Battaglia E."/>
            <person name="Haridas S."/>
            <person name="Andreopoulos W."/>
            <person name="Labutti K."/>
            <person name="Pangilinan J."/>
            <person name="Floch G.L."/>
            <person name="Makela M.R."/>
            <person name="Henrissat B."/>
            <person name="Grigoriev I.V."/>
            <person name="Crouch J.A."/>
            <person name="De Vries R.P."/>
            <person name="Sukno S.A."/>
            <person name="Thon M.R."/>
        </authorList>
    </citation>
    <scope>NUCLEOTIDE SEQUENCE</scope>
    <source>
        <strain evidence="1">CBS 102054</strain>
    </source>
</reference>
<evidence type="ECO:0000313" key="2">
    <source>
        <dbReference type="Proteomes" id="UP001243989"/>
    </source>
</evidence>
<name>A0AAJ0A6H4_9PEZI</name>
<proteinExistence type="predicted"/>
<dbReference type="GeneID" id="85466618"/>
<dbReference type="Proteomes" id="UP001243989">
    <property type="component" value="Unassembled WGS sequence"/>
</dbReference>
<sequence length="289" mass="32199">MQHTNTRSCVSWPGHLPSFRALVFVRAYGVRGLRRQPLTMARCQQGCFPSTMERQRPRARDRRWLLRILTPLDVLCVSVDKHDKSTVHLCASVKQQCGSIRRAAYHIPRLRLRSSQKVCPFQIVPLDLMGQSEVTKTSISSSIIPGSVATQATCLVHQSPTSPVQFVHAKGCPSSIIGRQQPLFQRRTALSETTHSPTPARVDIQTRDKQRIRCLHQSTVFGTPSPFCSAQMTETFALCLSCSATPKTPRQDTPMVLRYGPWTNALVWRTCSPSKIASPDTKGGQSPPL</sequence>
<keyword evidence="2" id="KW-1185">Reference proteome</keyword>